<name>A0A3N4K2T6_9PEZI</name>
<dbReference type="AlphaFoldDB" id="A0A3N4K2T6"/>
<keyword evidence="2" id="KW-1185">Reference proteome</keyword>
<dbReference type="EMBL" id="ML120361">
    <property type="protein sequence ID" value="RPB03689.1"/>
    <property type="molecule type" value="Genomic_DNA"/>
</dbReference>
<evidence type="ECO:0000313" key="1">
    <source>
        <dbReference type="EMBL" id="RPB03689.1"/>
    </source>
</evidence>
<protein>
    <submittedName>
        <fullName evidence="1">Uncharacterized protein</fullName>
    </submittedName>
</protein>
<gene>
    <name evidence="1" type="ORF">L873DRAFT_1856218</name>
</gene>
<organism evidence="1 2">
    <name type="scientific">Choiromyces venosus 120613-1</name>
    <dbReference type="NCBI Taxonomy" id="1336337"/>
    <lineage>
        <taxon>Eukaryota</taxon>
        <taxon>Fungi</taxon>
        <taxon>Dikarya</taxon>
        <taxon>Ascomycota</taxon>
        <taxon>Pezizomycotina</taxon>
        <taxon>Pezizomycetes</taxon>
        <taxon>Pezizales</taxon>
        <taxon>Tuberaceae</taxon>
        <taxon>Choiromyces</taxon>
    </lineage>
</organism>
<evidence type="ECO:0000313" key="2">
    <source>
        <dbReference type="Proteomes" id="UP000276215"/>
    </source>
</evidence>
<accession>A0A3N4K2T6</accession>
<dbReference type="Proteomes" id="UP000276215">
    <property type="component" value="Unassembled WGS sequence"/>
</dbReference>
<sequence length="52" mass="6354">MQLIQIIMFKLSSLLNQTFRLKSQLQETLEVACHLDIFYPIYYCELNFIEYF</sequence>
<proteinExistence type="predicted"/>
<reference evidence="1 2" key="1">
    <citation type="journal article" date="2018" name="Nat. Ecol. Evol.">
        <title>Pezizomycetes genomes reveal the molecular basis of ectomycorrhizal truffle lifestyle.</title>
        <authorList>
            <person name="Murat C."/>
            <person name="Payen T."/>
            <person name="Noel B."/>
            <person name="Kuo A."/>
            <person name="Morin E."/>
            <person name="Chen J."/>
            <person name="Kohler A."/>
            <person name="Krizsan K."/>
            <person name="Balestrini R."/>
            <person name="Da Silva C."/>
            <person name="Montanini B."/>
            <person name="Hainaut M."/>
            <person name="Levati E."/>
            <person name="Barry K.W."/>
            <person name="Belfiori B."/>
            <person name="Cichocki N."/>
            <person name="Clum A."/>
            <person name="Dockter R.B."/>
            <person name="Fauchery L."/>
            <person name="Guy J."/>
            <person name="Iotti M."/>
            <person name="Le Tacon F."/>
            <person name="Lindquist E.A."/>
            <person name="Lipzen A."/>
            <person name="Malagnac F."/>
            <person name="Mello A."/>
            <person name="Molinier V."/>
            <person name="Miyauchi S."/>
            <person name="Poulain J."/>
            <person name="Riccioni C."/>
            <person name="Rubini A."/>
            <person name="Sitrit Y."/>
            <person name="Splivallo R."/>
            <person name="Traeger S."/>
            <person name="Wang M."/>
            <person name="Zifcakova L."/>
            <person name="Wipf D."/>
            <person name="Zambonelli A."/>
            <person name="Paolocci F."/>
            <person name="Nowrousian M."/>
            <person name="Ottonello S."/>
            <person name="Baldrian P."/>
            <person name="Spatafora J.W."/>
            <person name="Henrissat B."/>
            <person name="Nagy L.G."/>
            <person name="Aury J.M."/>
            <person name="Wincker P."/>
            <person name="Grigoriev I.V."/>
            <person name="Bonfante P."/>
            <person name="Martin F.M."/>
        </authorList>
    </citation>
    <scope>NUCLEOTIDE SEQUENCE [LARGE SCALE GENOMIC DNA]</scope>
    <source>
        <strain evidence="1 2">120613-1</strain>
    </source>
</reference>